<dbReference type="InterPro" id="IPR036691">
    <property type="entry name" value="Endo/exonu/phosph_ase_sf"/>
</dbReference>
<dbReference type="Gene3D" id="3.60.10.10">
    <property type="entry name" value="Endonuclease/exonuclease/phosphatase"/>
    <property type="match status" value="1"/>
</dbReference>
<evidence type="ECO:0008006" key="3">
    <source>
        <dbReference type="Google" id="ProtNLM"/>
    </source>
</evidence>
<dbReference type="PANTHER" id="PTHR33710:SF79">
    <property type="entry name" value="OS06G0205337 PROTEIN"/>
    <property type="match status" value="1"/>
</dbReference>
<proteinExistence type="predicted"/>
<evidence type="ECO:0000313" key="2">
    <source>
        <dbReference type="Proteomes" id="UP000823388"/>
    </source>
</evidence>
<dbReference type="Proteomes" id="UP000823388">
    <property type="component" value="Chromosome 1N"/>
</dbReference>
<dbReference type="AlphaFoldDB" id="A0A8T0WRT5"/>
<dbReference type="EMBL" id="CM029038">
    <property type="protein sequence ID" value="KAG2650570.1"/>
    <property type="molecule type" value="Genomic_DNA"/>
</dbReference>
<keyword evidence="2" id="KW-1185">Reference proteome</keyword>
<comment type="caution">
    <text evidence="1">The sequence shown here is derived from an EMBL/GenBank/DDBJ whole genome shotgun (WGS) entry which is preliminary data.</text>
</comment>
<protein>
    <recommendedName>
        <fullName evidence="3">Endonuclease/exonuclease/phosphatase domain-containing protein</fullName>
    </recommendedName>
</protein>
<organism evidence="1 2">
    <name type="scientific">Panicum virgatum</name>
    <name type="common">Blackwell switchgrass</name>
    <dbReference type="NCBI Taxonomy" id="38727"/>
    <lineage>
        <taxon>Eukaryota</taxon>
        <taxon>Viridiplantae</taxon>
        <taxon>Streptophyta</taxon>
        <taxon>Embryophyta</taxon>
        <taxon>Tracheophyta</taxon>
        <taxon>Spermatophyta</taxon>
        <taxon>Magnoliopsida</taxon>
        <taxon>Liliopsida</taxon>
        <taxon>Poales</taxon>
        <taxon>Poaceae</taxon>
        <taxon>PACMAD clade</taxon>
        <taxon>Panicoideae</taxon>
        <taxon>Panicodae</taxon>
        <taxon>Paniceae</taxon>
        <taxon>Panicinae</taxon>
        <taxon>Panicum</taxon>
        <taxon>Panicum sect. Hiantes</taxon>
    </lineage>
</organism>
<accession>A0A8T0WRT5</accession>
<dbReference type="PANTHER" id="PTHR33710">
    <property type="entry name" value="BNAC02G09200D PROTEIN"/>
    <property type="match status" value="1"/>
</dbReference>
<gene>
    <name evidence="1" type="ORF">PVAP13_1NG176038</name>
</gene>
<evidence type="ECO:0000313" key="1">
    <source>
        <dbReference type="EMBL" id="KAG2650570.1"/>
    </source>
</evidence>
<reference evidence="1" key="1">
    <citation type="submission" date="2020-05" db="EMBL/GenBank/DDBJ databases">
        <title>WGS assembly of Panicum virgatum.</title>
        <authorList>
            <person name="Lovell J.T."/>
            <person name="Jenkins J."/>
            <person name="Shu S."/>
            <person name="Juenger T.E."/>
            <person name="Schmutz J."/>
        </authorList>
    </citation>
    <scope>NUCLEOTIDE SEQUENCE</scope>
    <source>
        <strain evidence="1">AP13</strain>
    </source>
</reference>
<name>A0A8T0WRT5_PANVG</name>
<dbReference type="SUPFAM" id="SSF56219">
    <property type="entry name" value="DNase I-like"/>
    <property type="match status" value="1"/>
</dbReference>
<sequence length="207" mass="23414">MSILSWNCRGAGGSLCSPKMLHLSRLIASTKAQDVSLHVEKSSSNVILATCMYKPTTTKFLLACVYGDPYHRRTRAIWREVRSFVIQYPNVHAICMGDLNNVMHPNEKFGPRPVNVARMSTFCWLVKDCGLVDLGFSGLAYTWCNKHFNTNPTFERLDRSLGNAEWCAAFPSTTVFHLPMMISDHAPILTVLQSSRAKPRKPFRFEN</sequence>